<feature type="domain" description="Bacterial repeat" evidence="5">
    <location>
        <begin position="39"/>
        <end position="115"/>
    </location>
</feature>
<comment type="caution">
    <text evidence="6">The sequence shown here is derived from an EMBL/GenBank/DDBJ whole genome shotgun (WGS) entry which is preliminary data.</text>
</comment>
<dbReference type="InterPro" id="IPR013823">
    <property type="entry name" value="Ribosomal_bL12_C"/>
</dbReference>
<reference evidence="6 7" key="1">
    <citation type="submission" date="2013-04" db="EMBL/GenBank/DDBJ databases">
        <title>The Genome Sequence of Treponema maltophilum ATCC 51939.</title>
        <authorList>
            <consortium name="The Broad Institute Genomics Platform"/>
            <person name="Earl A."/>
            <person name="Ward D."/>
            <person name="Feldgarden M."/>
            <person name="Gevers D."/>
            <person name="Leonetti C."/>
            <person name="Blanton J.M."/>
            <person name="Dewhirst F.E."/>
            <person name="Izard J."/>
            <person name="Walker B."/>
            <person name="Young S."/>
            <person name="Zeng Q."/>
            <person name="Gargeya S."/>
            <person name="Fitzgerald M."/>
            <person name="Haas B."/>
            <person name="Abouelleil A."/>
            <person name="Allen A.W."/>
            <person name="Alvarado L."/>
            <person name="Arachchi H.M."/>
            <person name="Berlin A.M."/>
            <person name="Chapman S.B."/>
            <person name="Gainer-Dewar J."/>
            <person name="Goldberg J."/>
            <person name="Griggs A."/>
            <person name="Gujja S."/>
            <person name="Hansen M."/>
            <person name="Howarth C."/>
            <person name="Imamovic A."/>
            <person name="Ireland A."/>
            <person name="Larimer J."/>
            <person name="McCowan C."/>
            <person name="Murphy C."/>
            <person name="Pearson M."/>
            <person name="Poon T.W."/>
            <person name="Priest M."/>
            <person name="Roberts A."/>
            <person name="Saif S."/>
            <person name="Shea T."/>
            <person name="Sisk P."/>
            <person name="Sykes S."/>
            <person name="Wortman J."/>
            <person name="Nusbaum C."/>
            <person name="Birren B."/>
        </authorList>
    </citation>
    <scope>NUCLEOTIDE SEQUENCE [LARGE SCALE GENOMIC DNA]</scope>
    <source>
        <strain evidence="6 7">ATCC 51939</strain>
    </source>
</reference>
<dbReference type="SUPFAM" id="SSF54736">
    <property type="entry name" value="ClpS-like"/>
    <property type="match status" value="1"/>
</dbReference>
<dbReference type="PANTHER" id="PTHR45987">
    <property type="entry name" value="39S RIBOSOMAL PROTEIN L12"/>
    <property type="match status" value="1"/>
</dbReference>
<dbReference type="EMBL" id="ATFF01000002">
    <property type="protein sequence ID" value="EPF32476.1"/>
    <property type="molecule type" value="Genomic_DNA"/>
</dbReference>
<evidence type="ECO:0000256" key="3">
    <source>
        <dbReference type="SAM" id="SignalP"/>
    </source>
</evidence>
<dbReference type="HOGENOM" id="CLU_968143_0_0_12"/>
<dbReference type="InterPro" id="IPR014719">
    <property type="entry name" value="Ribosomal_bL12_C/ClpS-like"/>
</dbReference>
<evidence type="ECO:0000313" key="6">
    <source>
        <dbReference type="EMBL" id="EPF32476.1"/>
    </source>
</evidence>
<keyword evidence="1" id="KW-0689">Ribosomal protein</keyword>
<feature type="domain" description="Bacterial repeat" evidence="5">
    <location>
        <begin position="188"/>
        <end position="268"/>
    </location>
</feature>
<dbReference type="InterPro" id="IPR044060">
    <property type="entry name" value="Bacterial_rp_domain"/>
</dbReference>
<evidence type="ECO:0008006" key="8">
    <source>
        <dbReference type="Google" id="ProtNLM"/>
    </source>
</evidence>
<dbReference type="PANTHER" id="PTHR45987:SF4">
    <property type="entry name" value="LARGE RIBOSOMAL SUBUNIT PROTEIN BL12M"/>
    <property type="match status" value="1"/>
</dbReference>
<dbReference type="Gene3D" id="3.30.1390.10">
    <property type="match status" value="1"/>
</dbReference>
<evidence type="ECO:0000313" key="7">
    <source>
        <dbReference type="Proteomes" id="UP000014541"/>
    </source>
</evidence>
<feature type="domain" description="Large ribosomal subunit protein bL12 C-terminal" evidence="4">
    <location>
        <begin position="119"/>
        <end position="181"/>
    </location>
</feature>
<sequence length="289" mass="30313">MKTCLRKIGIRAAAILFAALCMIGCKEVSRSDPVPETFTVEMKAGEHGTVSANPASGKVVKDTEITFTAVPESGYRVEKWTVTPESALIAEGKAGNTLAKVKITANTKVNVNFTNDLYTVTLENIEPTKKEAVIKAVSEITGSTLEEAKTLVESAPKVLKENITEAEADEIITKIAEAGGMASRPERYTVALTPGEHGTVTANPVIPASGKVDKDTEITFTAVSESGYKVDMWTITPASALQEGGTAGSPTAKVKITAATTVNVSFTKEGYAVTFDAKGGTPVPAAQTV</sequence>
<dbReference type="AlphaFoldDB" id="S3K663"/>
<dbReference type="InterPro" id="IPR000206">
    <property type="entry name" value="Ribosomal_bL12"/>
</dbReference>
<name>S3K663_TREMA</name>
<feature type="signal peptide" evidence="3">
    <location>
        <begin position="1"/>
        <end position="23"/>
    </location>
</feature>
<proteinExistence type="predicted"/>
<dbReference type="CDD" id="cd00387">
    <property type="entry name" value="Ribosomal_L7_L12"/>
    <property type="match status" value="1"/>
</dbReference>
<dbReference type="Proteomes" id="UP000014541">
    <property type="component" value="Unassembled WGS sequence"/>
</dbReference>
<organism evidence="6 7">
    <name type="scientific">Treponema maltophilum ATCC 51939</name>
    <dbReference type="NCBI Taxonomy" id="1125699"/>
    <lineage>
        <taxon>Bacteria</taxon>
        <taxon>Pseudomonadati</taxon>
        <taxon>Spirochaetota</taxon>
        <taxon>Spirochaetia</taxon>
        <taxon>Spirochaetales</taxon>
        <taxon>Treponemataceae</taxon>
        <taxon>Treponema</taxon>
    </lineage>
</organism>
<feature type="non-terminal residue" evidence="6">
    <location>
        <position position="289"/>
    </location>
</feature>
<dbReference type="RefSeq" id="WP_016524773.1">
    <property type="nucleotide sequence ID" value="NZ_KE332518.1"/>
</dbReference>
<feature type="chain" id="PRO_5004511250" description="Bacterial repeat domain-containing protein" evidence="3">
    <location>
        <begin position="24"/>
        <end position="289"/>
    </location>
</feature>
<evidence type="ECO:0000256" key="1">
    <source>
        <dbReference type="ARBA" id="ARBA00022980"/>
    </source>
</evidence>
<dbReference type="Pfam" id="PF18998">
    <property type="entry name" value="Flg_new_2"/>
    <property type="match status" value="2"/>
</dbReference>
<dbReference type="GO" id="GO:0003729">
    <property type="term" value="F:mRNA binding"/>
    <property type="evidence" value="ECO:0007669"/>
    <property type="project" value="TreeGrafter"/>
</dbReference>
<dbReference type="Pfam" id="PF00542">
    <property type="entry name" value="Ribosomal_L12"/>
    <property type="match status" value="1"/>
</dbReference>
<dbReference type="STRING" id="1125699.HMPREF9194_00475"/>
<evidence type="ECO:0000256" key="2">
    <source>
        <dbReference type="ARBA" id="ARBA00023274"/>
    </source>
</evidence>
<accession>S3K663</accession>
<dbReference type="GO" id="GO:0003735">
    <property type="term" value="F:structural constituent of ribosome"/>
    <property type="evidence" value="ECO:0007669"/>
    <property type="project" value="InterPro"/>
</dbReference>
<evidence type="ECO:0000259" key="5">
    <source>
        <dbReference type="Pfam" id="PF18998"/>
    </source>
</evidence>
<keyword evidence="3" id="KW-0732">Signal</keyword>
<gene>
    <name evidence="6" type="ORF">HMPREF9194_00475</name>
</gene>
<keyword evidence="7" id="KW-1185">Reference proteome</keyword>
<keyword evidence="2" id="KW-0687">Ribonucleoprotein</keyword>
<dbReference type="GO" id="GO:1990904">
    <property type="term" value="C:ribonucleoprotein complex"/>
    <property type="evidence" value="ECO:0007669"/>
    <property type="project" value="UniProtKB-KW"/>
</dbReference>
<dbReference type="GO" id="GO:0005840">
    <property type="term" value="C:ribosome"/>
    <property type="evidence" value="ECO:0007669"/>
    <property type="project" value="UniProtKB-KW"/>
</dbReference>
<evidence type="ECO:0000259" key="4">
    <source>
        <dbReference type="Pfam" id="PF00542"/>
    </source>
</evidence>
<dbReference type="eggNOG" id="COG0222">
    <property type="taxonomic scope" value="Bacteria"/>
</dbReference>
<dbReference type="GO" id="GO:0006412">
    <property type="term" value="P:translation"/>
    <property type="evidence" value="ECO:0007669"/>
    <property type="project" value="InterPro"/>
</dbReference>
<protein>
    <recommendedName>
        <fullName evidence="8">Bacterial repeat domain-containing protein</fullName>
    </recommendedName>
</protein>